<proteinExistence type="predicted"/>
<reference evidence="2 3" key="1">
    <citation type="journal article" date="2019" name="New Phytol.">
        <title>Comparative genomics reveals unique wood-decay strategies and fruiting body development in the Schizophyllaceae.</title>
        <authorList>
            <person name="Almasi E."/>
            <person name="Sahu N."/>
            <person name="Krizsan K."/>
            <person name="Balint B."/>
            <person name="Kovacs G.M."/>
            <person name="Kiss B."/>
            <person name="Cseklye J."/>
            <person name="Drula E."/>
            <person name="Henrissat B."/>
            <person name="Nagy I."/>
            <person name="Chovatia M."/>
            <person name="Adam C."/>
            <person name="LaButti K."/>
            <person name="Lipzen A."/>
            <person name="Riley R."/>
            <person name="Grigoriev I.V."/>
            <person name="Nagy L.G."/>
        </authorList>
    </citation>
    <scope>NUCLEOTIDE SEQUENCE [LARGE SCALE GENOMIC DNA]</scope>
    <source>
        <strain evidence="2 3">NL-1724</strain>
    </source>
</reference>
<dbReference type="STRING" id="97359.A0A550CUR3"/>
<keyword evidence="3" id="KW-1185">Reference proteome</keyword>
<name>A0A550CUR3_9AGAR</name>
<dbReference type="OrthoDB" id="21617at2759"/>
<accession>A0A550CUR3</accession>
<feature type="region of interest" description="Disordered" evidence="1">
    <location>
        <begin position="15"/>
        <end position="104"/>
    </location>
</feature>
<evidence type="ECO:0000256" key="1">
    <source>
        <dbReference type="SAM" id="MobiDB-lite"/>
    </source>
</evidence>
<protein>
    <submittedName>
        <fullName evidence="2">Uncharacterized protein</fullName>
    </submittedName>
</protein>
<feature type="non-terminal residue" evidence="2">
    <location>
        <position position="1"/>
    </location>
</feature>
<dbReference type="Proteomes" id="UP000320762">
    <property type="component" value="Unassembled WGS sequence"/>
</dbReference>
<gene>
    <name evidence="2" type="ORF">BD626DRAFT_393697</name>
</gene>
<dbReference type="EMBL" id="VDMD01000002">
    <property type="protein sequence ID" value="TRM68530.1"/>
    <property type="molecule type" value="Genomic_DNA"/>
</dbReference>
<comment type="caution">
    <text evidence="2">The sequence shown here is derived from an EMBL/GenBank/DDBJ whole genome shotgun (WGS) entry which is preliminary data.</text>
</comment>
<evidence type="ECO:0000313" key="3">
    <source>
        <dbReference type="Proteomes" id="UP000320762"/>
    </source>
</evidence>
<evidence type="ECO:0000313" key="2">
    <source>
        <dbReference type="EMBL" id="TRM68530.1"/>
    </source>
</evidence>
<feature type="compositionally biased region" description="Pro residues" evidence="1">
    <location>
        <begin position="68"/>
        <end position="77"/>
    </location>
</feature>
<organism evidence="2 3">
    <name type="scientific">Schizophyllum amplum</name>
    <dbReference type="NCBI Taxonomy" id="97359"/>
    <lineage>
        <taxon>Eukaryota</taxon>
        <taxon>Fungi</taxon>
        <taxon>Dikarya</taxon>
        <taxon>Basidiomycota</taxon>
        <taxon>Agaricomycotina</taxon>
        <taxon>Agaricomycetes</taxon>
        <taxon>Agaricomycetidae</taxon>
        <taxon>Agaricales</taxon>
        <taxon>Schizophyllaceae</taxon>
        <taxon>Schizophyllum</taxon>
    </lineage>
</organism>
<dbReference type="AlphaFoldDB" id="A0A550CUR3"/>
<sequence length="242" mass="26510">DPDSIKALLEKLRGSEEWQKVTSVDAGSAPEGPGPMAVDPSPLPSVTAPHASAIPSVASLLSQLQQPIPSPGPPPSIPKSDTRPTVPAPTFTPDQDPPPRDPKTLSYVQSLGYLARLSGDAPFIAFLQQLKQEQDELERRLHGEREGIRRKYDEKVRVAKTRATMIGAGISAHEAEMMQRAYRKELDSFDRERVLIAWGALVASQQMALEKRTVPAMFATSAPADLQRQKRVVSILENMMSE</sequence>